<dbReference type="InParanoid" id="A0A1Y2BIV6"/>
<feature type="compositionally biased region" description="Polar residues" evidence="1">
    <location>
        <begin position="24"/>
        <end position="57"/>
    </location>
</feature>
<feature type="compositionally biased region" description="Low complexity" evidence="1">
    <location>
        <begin position="304"/>
        <end position="322"/>
    </location>
</feature>
<evidence type="ECO:0000313" key="2">
    <source>
        <dbReference type="EMBL" id="ORY34025.1"/>
    </source>
</evidence>
<evidence type="ECO:0000313" key="3">
    <source>
        <dbReference type="Proteomes" id="UP000193986"/>
    </source>
</evidence>
<feature type="compositionally biased region" description="Low complexity" evidence="1">
    <location>
        <begin position="273"/>
        <end position="282"/>
    </location>
</feature>
<organism evidence="2 3">
    <name type="scientific">Naematelia encephala</name>
    <dbReference type="NCBI Taxonomy" id="71784"/>
    <lineage>
        <taxon>Eukaryota</taxon>
        <taxon>Fungi</taxon>
        <taxon>Dikarya</taxon>
        <taxon>Basidiomycota</taxon>
        <taxon>Agaricomycotina</taxon>
        <taxon>Tremellomycetes</taxon>
        <taxon>Tremellales</taxon>
        <taxon>Naemateliaceae</taxon>
        <taxon>Naematelia</taxon>
    </lineage>
</organism>
<feature type="compositionally biased region" description="Polar residues" evidence="1">
    <location>
        <begin position="190"/>
        <end position="200"/>
    </location>
</feature>
<keyword evidence="3" id="KW-1185">Reference proteome</keyword>
<feature type="region of interest" description="Disordered" evidence="1">
    <location>
        <begin position="1"/>
        <end position="59"/>
    </location>
</feature>
<dbReference type="EMBL" id="MCFC01000004">
    <property type="protein sequence ID" value="ORY34025.1"/>
    <property type="molecule type" value="Genomic_DNA"/>
</dbReference>
<protein>
    <submittedName>
        <fullName evidence="2">Uncharacterized protein</fullName>
    </submittedName>
</protein>
<reference evidence="2 3" key="1">
    <citation type="submission" date="2016-07" db="EMBL/GenBank/DDBJ databases">
        <title>Pervasive Adenine N6-methylation of Active Genes in Fungi.</title>
        <authorList>
            <consortium name="DOE Joint Genome Institute"/>
            <person name="Mondo S.J."/>
            <person name="Dannebaum R.O."/>
            <person name="Kuo R.C."/>
            <person name="Labutti K."/>
            <person name="Haridas S."/>
            <person name="Kuo A."/>
            <person name="Salamov A."/>
            <person name="Ahrendt S.R."/>
            <person name="Lipzen A."/>
            <person name="Sullivan W."/>
            <person name="Andreopoulos W.B."/>
            <person name="Clum A."/>
            <person name="Lindquist E."/>
            <person name="Daum C."/>
            <person name="Ramamoorthy G.K."/>
            <person name="Gryganskyi A."/>
            <person name="Culley D."/>
            <person name="Magnuson J.K."/>
            <person name="James T.Y."/>
            <person name="O'Malley M.A."/>
            <person name="Stajich J.E."/>
            <person name="Spatafora J.W."/>
            <person name="Visel A."/>
            <person name="Grigoriev I.V."/>
        </authorList>
    </citation>
    <scope>NUCLEOTIDE SEQUENCE [LARGE SCALE GENOMIC DNA]</scope>
    <source>
        <strain evidence="2 3">68-887.2</strain>
    </source>
</reference>
<proteinExistence type="predicted"/>
<evidence type="ECO:0000256" key="1">
    <source>
        <dbReference type="SAM" id="MobiDB-lite"/>
    </source>
</evidence>
<name>A0A1Y2BIV6_9TREE</name>
<feature type="compositionally biased region" description="Low complexity" evidence="1">
    <location>
        <begin position="209"/>
        <end position="223"/>
    </location>
</feature>
<feature type="region of interest" description="Disordered" evidence="1">
    <location>
        <begin position="188"/>
        <end position="348"/>
    </location>
</feature>
<feature type="compositionally biased region" description="Acidic residues" evidence="1">
    <location>
        <begin position="1"/>
        <end position="11"/>
    </location>
</feature>
<sequence>MEEFFDLDAWDADQGSKVGDKPDSNSPVENTSDSPLNGNSFNGNPSGMTVAGNSSHAHSFGPTVSGDGMFVSGLGSQSDVAIQPFLQPAENSPKSSSFYLSSQSVIPSSNPENPHSDLLRNFTTFHPAFGESLPFISRVSPSTFRGSDQNTTGCFVDCPSSESFCPEKAPSMALPSIPQIHQVLPISDRQGAQTPPSATPTHMEPPPGTSSQPPQRSQGSPLGAFHGVEFQTPSQGRMGPPRAPSPNVRRTRSRALGEHRHDGKHPSMQPTQSGSSYRPSAARSRDRRDHPHRSQSQTFTGSFASRAQSSKQGSRSSKKGSSVPSGDMSVIDNFGGTTSLSGSSLQRNEHVPQSTWVPVGVVTLDMDSRCNHCVLGALLLILLIMPPGVLEERWSHVLEKVNLREGNILEFWLGSVGQKGAYRRCCM</sequence>
<feature type="compositionally biased region" description="Low complexity" evidence="1">
    <location>
        <begin position="335"/>
        <end position="345"/>
    </location>
</feature>
<dbReference type="AlphaFoldDB" id="A0A1Y2BIV6"/>
<accession>A0A1Y2BIV6</accession>
<gene>
    <name evidence="2" type="ORF">BCR39DRAFT_556816</name>
</gene>
<dbReference type="Proteomes" id="UP000193986">
    <property type="component" value="Unassembled WGS sequence"/>
</dbReference>
<comment type="caution">
    <text evidence="2">The sequence shown here is derived from an EMBL/GenBank/DDBJ whole genome shotgun (WGS) entry which is preliminary data.</text>
</comment>
<feature type="compositionally biased region" description="Basic and acidic residues" evidence="1">
    <location>
        <begin position="255"/>
        <end position="265"/>
    </location>
</feature>